<gene>
    <name evidence="2" type="ORF">WDZ17_17275</name>
</gene>
<dbReference type="EC" id="2.1.-.-" evidence="2"/>
<protein>
    <submittedName>
        <fullName evidence="2">Class I SAM-dependent methyltransferase</fullName>
        <ecNumber evidence="2">2.1.-.-</ecNumber>
    </submittedName>
</protein>
<proteinExistence type="predicted"/>
<dbReference type="PANTHER" id="PTHR42912">
    <property type="entry name" value="METHYLTRANSFERASE"/>
    <property type="match status" value="1"/>
</dbReference>
<dbReference type="RefSeq" id="WP_339576418.1">
    <property type="nucleotide sequence ID" value="NZ_JBBIAA010000067.1"/>
</dbReference>
<name>A0ABU8RPR2_9ACTN</name>
<evidence type="ECO:0000313" key="2">
    <source>
        <dbReference type="EMBL" id="MEJ5947045.1"/>
    </source>
</evidence>
<dbReference type="CDD" id="cd02440">
    <property type="entry name" value="AdoMet_MTases"/>
    <property type="match status" value="1"/>
</dbReference>
<keyword evidence="2" id="KW-0489">Methyltransferase</keyword>
<dbReference type="GO" id="GO:0032259">
    <property type="term" value="P:methylation"/>
    <property type="evidence" value="ECO:0007669"/>
    <property type="project" value="UniProtKB-KW"/>
</dbReference>
<sequence>MRQSAQPSPQVDYSPVRRAYDTLAGTYAERLPDTRAEAPLDLAMLDHFATHVHATGAGSVLDAGCGAGRITRYLADRGCTVEGLDLSPEMVAAARRDHADLPFTVGSITDLPHPDGSFTGILFWYSTIHTPPDQLHHVFTEAVRVLRPGGYLLIAFQSGHGTHDVAPAYRRFGHDVELERYLTTADDIAAQLRASGLTETC</sequence>
<organism evidence="2 3">
    <name type="scientific">Pseudokineococcus basanitobsidens</name>
    <dbReference type="NCBI Taxonomy" id="1926649"/>
    <lineage>
        <taxon>Bacteria</taxon>
        <taxon>Bacillati</taxon>
        <taxon>Actinomycetota</taxon>
        <taxon>Actinomycetes</taxon>
        <taxon>Kineosporiales</taxon>
        <taxon>Kineosporiaceae</taxon>
        <taxon>Pseudokineococcus</taxon>
    </lineage>
</organism>
<dbReference type="SUPFAM" id="SSF53335">
    <property type="entry name" value="S-adenosyl-L-methionine-dependent methyltransferases"/>
    <property type="match status" value="1"/>
</dbReference>
<keyword evidence="2" id="KW-0808">Transferase</keyword>
<dbReference type="InterPro" id="IPR029063">
    <property type="entry name" value="SAM-dependent_MTases_sf"/>
</dbReference>
<dbReference type="InterPro" id="IPR041698">
    <property type="entry name" value="Methyltransf_25"/>
</dbReference>
<dbReference type="InterPro" id="IPR050508">
    <property type="entry name" value="Methyltransf_Superfamily"/>
</dbReference>
<dbReference type="GO" id="GO:0008168">
    <property type="term" value="F:methyltransferase activity"/>
    <property type="evidence" value="ECO:0007669"/>
    <property type="project" value="UniProtKB-KW"/>
</dbReference>
<evidence type="ECO:0000259" key="1">
    <source>
        <dbReference type="Pfam" id="PF13649"/>
    </source>
</evidence>
<evidence type="ECO:0000313" key="3">
    <source>
        <dbReference type="Proteomes" id="UP001387100"/>
    </source>
</evidence>
<dbReference type="Gene3D" id="3.40.50.150">
    <property type="entry name" value="Vaccinia Virus protein VP39"/>
    <property type="match status" value="1"/>
</dbReference>
<feature type="domain" description="Methyltransferase" evidence="1">
    <location>
        <begin position="60"/>
        <end position="150"/>
    </location>
</feature>
<accession>A0ABU8RPR2</accession>
<keyword evidence="3" id="KW-1185">Reference proteome</keyword>
<feature type="non-terminal residue" evidence="2">
    <location>
        <position position="201"/>
    </location>
</feature>
<comment type="caution">
    <text evidence="2">The sequence shown here is derived from an EMBL/GenBank/DDBJ whole genome shotgun (WGS) entry which is preliminary data.</text>
</comment>
<dbReference type="Pfam" id="PF13649">
    <property type="entry name" value="Methyltransf_25"/>
    <property type="match status" value="1"/>
</dbReference>
<dbReference type="Proteomes" id="UP001387100">
    <property type="component" value="Unassembled WGS sequence"/>
</dbReference>
<dbReference type="PANTHER" id="PTHR42912:SF45">
    <property type="entry name" value="23S RRNA (GUANINE(745)-N(1))-METHYLTRANSFERASE"/>
    <property type="match status" value="1"/>
</dbReference>
<reference evidence="2 3" key="1">
    <citation type="journal article" date="2017" name="Int. J. Syst. Evol. Microbiol.">
        <title>Pseudokineococcus basanitobsidens sp. nov., isolated from volcanic rock.</title>
        <authorList>
            <person name="Lee D.W."/>
            <person name="Park M.Y."/>
            <person name="Kim J.J."/>
            <person name="Kim B.S."/>
        </authorList>
    </citation>
    <scope>NUCLEOTIDE SEQUENCE [LARGE SCALE GENOMIC DNA]</scope>
    <source>
        <strain evidence="2 3">DSM 103726</strain>
    </source>
</reference>
<dbReference type="EMBL" id="JBBIAA010000067">
    <property type="protein sequence ID" value="MEJ5947045.1"/>
    <property type="molecule type" value="Genomic_DNA"/>
</dbReference>